<dbReference type="EMBL" id="AFZD01000003">
    <property type="protein sequence ID" value="EHL14307.1"/>
    <property type="molecule type" value="Genomic_DNA"/>
</dbReference>
<comment type="caution">
    <text evidence="3">The sequence shown here is derived from an EMBL/GenBank/DDBJ whole genome shotgun (WGS) entry which is preliminary data.</text>
</comment>
<dbReference type="InterPro" id="IPR021136">
    <property type="entry name" value="Flagellar_hook_control-like_C"/>
</dbReference>
<feature type="region of interest" description="Disordered" evidence="1">
    <location>
        <begin position="202"/>
        <end position="264"/>
    </location>
</feature>
<evidence type="ECO:0000256" key="1">
    <source>
        <dbReference type="SAM" id="MobiDB-lite"/>
    </source>
</evidence>
<protein>
    <recommendedName>
        <fullName evidence="2">Flagellar hook-length control protein-like C-terminal domain-containing protein</fullName>
    </recommendedName>
</protein>
<organism evidence="3 4">
    <name type="scientific">Oribacterium asaccharolyticum ACB7</name>
    <dbReference type="NCBI Taxonomy" id="796944"/>
    <lineage>
        <taxon>Bacteria</taxon>
        <taxon>Bacillati</taxon>
        <taxon>Bacillota</taxon>
        <taxon>Clostridia</taxon>
        <taxon>Lachnospirales</taxon>
        <taxon>Lachnospiraceae</taxon>
        <taxon>Oribacterium</taxon>
    </lineage>
</organism>
<feature type="domain" description="Flagellar hook-length control protein-like C-terminal" evidence="2">
    <location>
        <begin position="290"/>
        <end position="359"/>
    </location>
</feature>
<keyword evidence="4" id="KW-1185">Reference proteome</keyword>
<feature type="compositionally biased region" description="Basic and acidic residues" evidence="1">
    <location>
        <begin position="373"/>
        <end position="390"/>
    </location>
</feature>
<dbReference type="InterPro" id="IPR038610">
    <property type="entry name" value="FliK-like_C_sf"/>
</dbReference>
<dbReference type="Gene3D" id="3.30.750.140">
    <property type="match status" value="1"/>
</dbReference>
<gene>
    <name evidence="3" type="ORF">HMPREF9624_01636</name>
</gene>
<evidence type="ECO:0000313" key="4">
    <source>
        <dbReference type="Proteomes" id="UP000003527"/>
    </source>
</evidence>
<name>G9WRC0_9FIRM</name>
<feature type="compositionally biased region" description="Basic and acidic residues" evidence="1">
    <location>
        <begin position="50"/>
        <end position="107"/>
    </location>
</feature>
<feature type="region of interest" description="Disordered" evidence="1">
    <location>
        <begin position="359"/>
        <end position="390"/>
    </location>
</feature>
<reference evidence="3 4" key="1">
    <citation type="submission" date="2011-08" db="EMBL/GenBank/DDBJ databases">
        <title>The Genome Sequence of Oribacterium sp. ACB7.</title>
        <authorList>
            <consortium name="The Broad Institute Genome Sequencing Platform"/>
            <person name="Earl A."/>
            <person name="Ward D."/>
            <person name="Feldgarden M."/>
            <person name="Gevers D."/>
            <person name="Sizova M."/>
            <person name="Hazen A."/>
            <person name="Epstein S."/>
            <person name="Young S.K."/>
            <person name="Zeng Q."/>
            <person name="Gargeya S."/>
            <person name="Fitzgerald M."/>
            <person name="Haas B."/>
            <person name="Abouelleil A."/>
            <person name="Alvarado L."/>
            <person name="Arachchi H.M."/>
            <person name="Berlin A."/>
            <person name="Brown A."/>
            <person name="Chapman S.B."/>
            <person name="Chen Z."/>
            <person name="Dunbar C."/>
            <person name="Freedman E."/>
            <person name="Gearin G."/>
            <person name="Gellesch M."/>
            <person name="Goldberg J."/>
            <person name="Griggs A."/>
            <person name="Gujja S."/>
            <person name="Heiman D."/>
            <person name="Howarth C."/>
            <person name="Larson L."/>
            <person name="Lui A."/>
            <person name="MacDonald P.J.P."/>
            <person name="Montmayeur A."/>
            <person name="Murphy C."/>
            <person name="Neiman D."/>
            <person name="Pearson M."/>
            <person name="Priest M."/>
            <person name="Roberts A."/>
            <person name="Saif S."/>
            <person name="Shea T."/>
            <person name="Shenoy N."/>
            <person name="Sisk P."/>
            <person name="Stolte C."/>
            <person name="Sykes S."/>
            <person name="Wortman J."/>
            <person name="Nusbaum C."/>
            <person name="Birren B."/>
        </authorList>
    </citation>
    <scope>NUCLEOTIDE SEQUENCE [LARGE SCALE GENOMIC DNA]</scope>
    <source>
        <strain evidence="3 4">ACB7</strain>
    </source>
</reference>
<dbReference type="HOGENOM" id="CLU_684825_0_0_9"/>
<evidence type="ECO:0000259" key="2">
    <source>
        <dbReference type="Pfam" id="PF02120"/>
    </source>
</evidence>
<accession>G9WRC0</accession>
<feature type="compositionally biased region" description="Polar residues" evidence="1">
    <location>
        <begin position="14"/>
        <end position="28"/>
    </location>
</feature>
<sequence length="408" mass="45569">MAELMMLNKEISAGKSSLIQQNSVYSSGKENRKTEDSGSAPLDFSKVLRASKEEGEKKEDVRTEKDDKKGSVENKKDENSGKVKKPDEKKTEEKKTESKKEASEDGKMATLLTENSFLIQRDQLKVELQAKTEEGEALSVAAVQESGEKLPEVLATVESSQPEIKELSAPATKAVAAETVLPKEEKAEDQETVFSAVRMEKQPLQEEETTVKDEVETKSAKKSGERVARPDLKKEELAPEHAVKPESLFRKEAESSPVQKAEEPLRLYTKEESIPEDVAKFLGEQIDFSKGEIKIELEPRTLGQITVKVNFSAGKANLVILAENPKTLSLLQNGALDMARILEQKTGEVTKVVVHEEAKGENLFQENPSHNNGENKDEAERRLREELEERRRGNTEGFIHRMRLGLSE</sequence>
<dbReference type="Pfam" id="PF02120">
    <property type="entry name" value="Flg_hook"/>
    <property type="match status" value="1"/>
</dbReference>
<proteinExistence type="predicted"/>
<dbReference type="PATRIC" id="fig|796944.3.peg.140"/>
<feature type="region of interest" description="Disordered" evidence="1">
    <location>
        <begin position="1"/>
        <end position="110"/>
    </location>
</feature>
<dbReference type="Proteomes" id="UP000003527">
    <property type="component" value="Unassembled WGS sequence"/>
</dbReference>
<dbReference type="AlphaFoldDB" id="G9WRC0"/>
<evidence type="ECO:0000313" key="3">
    <source>
        <dbReference type="EMBL" id="EHL14307.1"/>
    </source>
</evidence>
<dbReference type="RefSeq" id="WP_009537370.1">
    <property type="nucleotide sequence ID" value="NZ_JH414506.1"/>
</dbReference>